<sequence length="51" mass="5826">MSLGRVLVALLNALDLMSDPEKPYTDGNDAIRRNMISELRSTSRTRPKWVH</sequence>
<name>A0A0H5RMP1_9MYCO</name>
<dbReference type="EMBL" id="CWKH01000001">
    <property type="protein sequence ID" value="CRZ15425.1"/>
    <property type="molecule type" value="Genomic_DNA"/>
</dbReference>
<evidence type="ECO:0000313" key="1">
    <source>
        <dbReference type="EMBL" id="CRZ15425.1"/>
    </source>
</evidence>
<accession>A0A0H5RMP1</accession>
<organism evidence="1 2">
    <name type="scientific">Mycolicibacterium neworleansense</name>
    <dbReference type="NCBI Taxonomy" id="146018"/>
    <lineage>
        <taxon>Bacteria</taxon>
        <taxon>Bacillati</taxon>
        <taxon>Actinomycetota</taxon>
        <taxon>Actinomycetes</taxon>
        <taxon>Mycobacteriales</taxon>
        <taxon>Mycobacteriaceae</taxon>
        <taxon>Mycolicibacterium</taxon>
    </lineage>
</organism>
<dbReference type="AlphaFoldDB" id="A0A0H5RMP1"/>
<keyword evidence="2" id="KW-1185">Reference proteome</keyword>
<gene>
    <name evidence="1" type="ORF">BN2156_02285</name>
</gene>
<protein>
    <submittedName>
        <fullName evidence="1">Uncharacterized protein</fullName>
    </submittedName>
</protein>
<proteinExistence type="predicted"/>
<dbReference type="Proteomes" id="UP000199147">
    <property type="component" value="Unassembled WGS sequence"/>
</dbReference>
<reference evidence="2" key="1">
    <citation type="submission" date="2015-07" db="EMBL/GenBank/DDBJ databases">
        <authorList>
            <person name="Urmite Genomes"/>
        </authorList>
    </citation>
    <scope>NUCLEOTIDE SEQUENCE [LARGE SCALE GENOMIC DNA]</scope>
    <source>
        <strain evidence="2">type strain: ATCC 49404</strain>
    </source>
</reference>
<evidence type="ECO:0000313" key="2">
    <source>
        <dbReference type="Proteomes" id="UP000199147"/>
    </source>
</evidence>